<evidence type="ECO:0000313" key="12">
    <source>
        <dbReference type="EMBL" id="KZP05096.1"/>
    </source>
</evidence>
<feature type="region of interest" description="Disordered" evidence="10">
    <location>
        <begin position="440"/>
        <end position="493"/>
    </location>
</feature>
<feature type="transmembrane region" description="Helical" evidence="11">
    <location>
        <begin position="6"/>
        <end position="24"/>
    </location>
</feature>
<dbReference type="STRING" id="436010.A0A167VK54"/>
<dbReference type="EMBL" id="KV417863">
    <property type="protein sequence ID" value="KZP05096.1"/>
    <property type="molecule type" value="Genomic_DNA"/>
</dbReference>
<evidence type="ECO:0000256" key="5">
    <source>
        <dbReference type="ARBA" id="ARBA00022989"/>
    </source>
</evidence>
<evidence type="ECO:0000256" key="4">
    <source>
        <dbReference type="ARBA" id="ARBA00022692"/>
    </source>
</evidence>
<dbReference type="GO" id="GO:0000750">
    <property type="term" value="P:pheromone-dependent signal transduction involved in conjugation with cellular fusion"/>
    <property type="evidence" value="ECO:0007669"/>
    <property type="project" value="TreeGrafter"/>
</dbReference>
<dbReference type="AlphaFoldDB" id="A0A167VK54"/>
<dbReference type="PRINTS" id="PR00899">
    <property type="entry name" value="GPCRSTE3"/>
</dbReference>
<feature type="transmembrane region" description="Helical" evidence="11">
    <location>
        <begin position="36"/>
        <end position="56"/>
    </location>
</feature>
<evidence type="ECO:0000313" key="13">
    <source>
        <dbReference type="Proteomes" id="UP000076532"/>
    </source>
</evidence>
<evidence type="ECO:0000256" key="6">
    <source>
        <dbReference type="ARBA" id="ARBA00023040"/>
    </source>
</evidence>
<evidence type="ECO:0000256" key="9">
    <source>
        <dbReference type="ARBA" id="ARBA00023224"/>
    </source>
</evidence>
<reference evidence="12 13" key="1">
    <citation type="journal article" date="2016" name="Mol. Biol. Evol.">
        <title>Comparative Genomics of Early-Diverging Mushroom-Forming Fungi Provides Insights into the Origins of Lignocellulose Decay Capabilities.</title>
        <authorList>
            <person name="Nagy L.G."/>
            <person name="Riley R."/>
            <person name="Tritt A."/>
            <person name="Adam C."/>
            <person name="Daum C."/>
            <person name="Floudas D."/>
            <person name="Sun H."/>
            <person name="Yadav J.S."/>
            <person name="Pangilinan J."/>
            <person name="Larsson K.H."/>
            <person name="Matsuura K."/>
            <person name="Barry K."/>
            <person name="Labutti K."/>
            <person name="Kuo R."/>
            <person name="Ohm R.A."/>
            <person name="Bhattacharya S.S."/>
            <person name="Shirouzu T."/>
            <person name="Yoshinaga Y."/>
            <person name="Martin F.M."/>
            <person name="Grigoriev I.V."/>
            <person name="Hibbett D.S."/>
        </authorList>
    </citation>
    <scope>NUCLEOTIDE SEQUENCE [LARGE SCALE GENOMIC DNA]</scope>
    <source>
        <strain evidence="12 13">CBS 109695</strain>
    </source>
</reference>
<keyword evidence="4 11" id="KW-0812">Transmembrane</keyword>
<organism evidence="12 13">
    <name type="scientific">Athelia psychrophila</name>
    <dbReference type="NCBI Taxonomy" id="1759441"/>
    <lineage>
        <taxon>Eukaryota</taxon>
        <taxon>Fungi</taxon>
        <taxon>Dikarya</taxon>
        <taxon>Basidiomycota</taxon>
        <taxon>Agaricomycotina</taxon>
        <taxon>Agaricomycetes</taxon>
        <taxon>Agaricomycetidae</taxon>
        <taxon>Atheliales</taxon>
        <taxon>Atheliaceae</taxon>
        <taxon>Athelia</taxon>
    </lineage>
</organism>
<evidence type="ECO:0000256" key="10">
    <source>
        <dbReference type="SAM" id="MobiDB-lite"/>
    </source>
</evidence>
<keyword evidence="9" id="KW-0807">Transducer</keyword>
<name>A0A167VK54_9AGAM</name>
<evidence type="ECO:0000256" key="11">
    <source>
        <dbReference type="SAM" id="Phobius"/>
    </source>
</evidence>
<feature type="transmembrane region" description="Helical" evidence="11">
    <location>
        <begin position="149"/>
        <end position="173"/>
    </location>
</feature>
<keyword evidence="8" id="KW-0675">Receptor</keyword>
<feature type="transmembrane region" description="Helical" evidence="11">
    <location>
        <begin position="109"/>
        <end position="129"/>
    </location>
</feature>
<accession>A0A167VK54</accession>
<evidence type="ECO:0000256" key="3">
    <source>
        <dbReference type="ARBA" id="ARBA00022507"/>
    </source>
</evidence>
<feature type="transmembrane region" description="Helical" evidence="11">
    <location>
        <begin position="202"/>
        <end position="225"/>
    </location>
</feature>
<comment type="subcellular location">
    <subcellularLocation>
        <location evidence="1">Membrane</location>
        <topology evidence="1">Multi-pass membrane protein</topology>
    </subcellularLocation>
</comment>
<proteinExistence type="inferred from homology"/>
<keyword evidence="13" id="KW-1185">Reference proteome</keyword>
<dbReference type="PANTHER" id="PTHR28097">
    <property type="entry name" value="PHEROMONE A FACTOR RECEPTOR"/>
    <property type="match status" value="1"/>
</dbReference>
<dbReference type="GO" id="GO:0005886">
    <property type="term" value="C:plasma membrane"/>
    <property type="evidence" value="ECO:0007669"/>
    <property type="project" value="TreeGrafter"/>
</dbReference>
<keyword evidence="5 11" id="KW-1133">Transmembrane helix</keyword>
<dbReference type="OrthoDB" id="2874149at2759"/>
<dbReference type="Pfam" id="PF02076">
    <property type="entry name" value="STE3"/>
    <property type="match status" value="1"/>
</dbReference>
<evidence type="ECO:0000256" key="7">
    <source>
        <dbReference type="ARBA" id="ARBA00023136"/>
    </source>
</evidence>
<sequence>MESHLPAVSFICAASLFIALLSPRRPTSRGRANTSIASWLFGSNLIHGISSLIGGVEGWCDIVTNLLIAANVAILAACICTARNLEYASSVQNATLYNTAPAIKRRARYINGAIYIATLVIYMTLHVFVQEHRFDMLQAYGCQANFSASVLSIVLMWLPLPLMALVVFIYTGLALNNLRRLHHASWSTHLSAYNETMTSRSFFFQTLSSLLYTTLILPMPCYYFYKQTFEPLILSWSFKQADFSAKPYIGFNSTVLADFSATPNVSIDSSTVTSQFWVWSSLTWWTVPALSFVYISLYSVELWMDSRPHTVKETPVSVLPVHLEPQPKRPMVITTRDIKPKGFVSKQRPRAIATRDVKTNELPSFWDDEAMKTPLTPDWREGFLSRSLTRLKSKASRRKSRPDAVVIPESKIAFGDLSPPNSPDTDAGDEEFKQTILGFYKAPTTPTPPSLRRSSTSATNTKSAASTAPSTASNIDEKWPTPPTSIPSNLKDRIYFTPKSQPTSISGRRGGRSPACISFSDIPTIVHPAEPEPAFLGAEAPFQGSRVPSPTPPDLPPKSILKSARTRARRHGHGASEGNYGLRPEDVIYMTVVQEITTQSSVPRRMPRQPEKRSYDIRRVIQNYVMMLVVMLVVITGSGDNASVVVGICHIQRVQIKFAPYWRGGYGRQIGMGIWGDLGVTGHAVVVGDVAVVGDVVVVGELSSNEDVVLSDILNLRSLGVEDELTRDVNLEGISH</sequence>
<keyword evidence="3" id="KW-0589">Pheromone response</keyword>
<comment type="similarity">
    <text evidence="2">Belongs to the G-protein coupled receptor 4 family.</text>
</comment>
<gene>
    <name evidence="12" type="ORF">FIBSPDRAFT_940666</name>
</gene>
<dbReference type="PANTHER" id="PTHR28097:SF1">
    <property type="entry name" value="PHEROMONE A FACTOR RECEPTOR"/>
    <property type="match status" value="1"/>
</dbReference>
<dbReference type="InterPro" id="IPR001499">
    <property type="entry name" value="GPCR_STE3"/>
</dbReference>
<evidence type="ECO:0000256" key="2">
    <source>
        <dbReference type="ARBA" id="ARBA00011085"/>
    </source>
</evidence>
<dbReference type="Proteomes" id="UP000076532">
    <property type="component" value="Unassembled WGS sequence"/>
</dbReference>
<dbReference type="GO" id="GO:0004932">
    <property type="term" value="F:mating-type factor pheromone receptor activity"/>
    <property type="evidence" value="ECO:0007669"/>
    <property type="project" value="InterPro"/>
</dbReference>
<feature type="compositionally biased region" description="Low complexity" evidence="10">
    <location>
        <begin position="450"/>
        <end position="473"/>
    </location>
</feature>
<feature type="transmembrane region" description="Helical" evidence="11">
    <location>
        <begin position="62"/>
        <end position="82"/>
    </location>
</feature>
<keyword evidence="7 11" id="KW-0472">Membrane</keyword>
<keyword evidence="6" id="KW-0297">G-protein coupled receptor</keyword>
<evidence type="ECO:0000256" key="8">
    <source>
        <dbReference type="ARBA" id="ARBA00023170"/>
    </source>
</evidence>
<protein>
    <submittedName>
        <fullName evidence="12">STE3-domain-containing protein</fullName>
    </submittedName>
</protein>
<evidence type="ECO:0000256" key="1">
    <source>
        <dbReference type="ARBA" id="ARBA00004141"/>
    </source>
</evidence>